<comment type="subcellular location">
    <subcellularLocation>
        <location evidence="1">Membrane</location>
        <topology evidence="1">Multi-pass membrane protein</topology>
    </subcellularLocation>
</comment>
<dbReference type="eggNOG" id="ENOG502QRJ7">
    <property type="taxonomic scope" value="Eukaryota"/>
</dbReference>
<evidence type="ECO:0000313" key="8">
    <source>
        <dbReference type="RefSeq" id="XP_010259210.1"/>
    </source>
</evidence>
<gene>
    <name evidence="8" type="primary">LOC104598729</name>
</gene>
<keyword evidence="4" id="KW-0812">Transmembrane</keyword>
<name>A0A1U8AAV9_NELNU</name>
<dbReference type="InterPro" id="IPR056462">
    <property type="entry name" value="HAD_RAM2/GPAT1-8"/>
</dbReference>
<evidence type="ECO:0000256" key="6">
    <source>
        <dbReference type="ARBA" id="ARBA00023136"/>
    </source>
</evidence>
<proteinExistence type="inferred from homology"/>
<keyword evidence="3" id="KW-0808">Transferase</keyword>
<keyword evidence="8" id="KW-0012">Acyltransferase</keyword>
<reference evidence="8" key="1">
    <citation type="submission" date="2025-08" db="UniProtKB">
        <authorList>
            <consortium name="RefSeq"/>
        </authorList>
    </citation>
    <scope>IDENTIFICATION</scope>
</reference>
<evidence type="ECO:0000256" key="2">
    <source>
        <dbReference type="ARBA" id="ARBA00007937"/>
    </source>
</evidence>
<keyword evidence="5" id="KW-1133">Transmembrane helix</keyword>
<dbReference type="GO" id="GO:0016020">
    <property type="term" value="C:membrane"/>
    <property type="evidence" value="ECO:0000318"/>
    <property type="project" value="GO_Central"/>
</dbReference>
<dbReference type="OrthoDB" id="1854593at2759"/>
<evidence type="ECO:0000313" key="7">
    <source>
        <dbReference type="Proteomes" id="UP000189703"/>
    </source>
</evidence>
<dbReference type="Pfam" id="PF01553">
    <property type="entry name" value="Acyltransferase"/>
    <property type="match status" value="1"/>
</dbReference>
<dbReference type="SUPFAM" id="SSF69593">
    <property type="entry name" value="Glycerol-3-phosphate (1)-acyltransferase"/>
    <property type="match status" value="1"/>
</dbReference>
<dbReference type="STRING" id="4432.A0A1U8AAV9"/>
<dbReference type="GeneID" id="104598729"/>
<dbReference type="GO" id="GO:0010143">
    <property type="term" value="P:cutin biosynthetic process"/>
    <property type="evidence" value="ECO:0000318"/>
    <property type="project" value="GO_Central"/>
</dbReference>
<dbReference type="PANTHER" id="PTHR15486">
    <property type="entry name" value="ANCIENT UBIQUITOUS PROTEIN"/>
    <property type="match status" value="1"/>
</dbReference>
<dbReference type="KEGG" id="nnu:104598729"/>
<keyword evidence="7" id="KW-1185">Reference proteome</keyword>
<comment type="similarity">
    <text evidence="2">Belongs to the GPAT/DAPAT family.</text>
</comment>
<evidence type="ECO:0000256" key="5">
    <source>
        <dbReference type="ARBA" id="ARBA00022989"/>
    </source>
</evidence>
<dbReference type="InterPro" id="IPR002123">
    <property type="entry name" value="Plipid/glycerol_acylTrfase"/>
</dbReference>
<evidence type="ECO:0000256" key="3">
    <source>
        <dbReference type="ARBA" id="ARBA00022679"/>
    </source>
</evidence>
<sequence>MAGKAFSLKALFFFFSRIIFRRTKNPSNIWVWRKGGNVHESQLKVQKHPFLAHGLEELLTQTLIFDAEGTLLKSSSLFPYFMLVAFEAGGTFRALVLFLLYPFICMVGEEVGLKIMVFVCFLGVKRKSFRVGTAVLPKFFLEDAGFEGFETLAKFGRKVGVSALPRVMVEAFLRDYLGVEYVVGRELKVFRGYFVGLMEEDKEEASLVLQRMLGEEKQQPSGEFVGIVGRNGALLDHQLFSHCKDIYLVSEAEKRKWSQLSREKYPKPLIFHDGRLAFRPTPVAMLALFMWIPFGLPLAIIRTLVALLLPYKLSNPILAMSGMRLKLTKPKSFLSSSSPKPELESSSSKPKGLLYVCNHRTLLDPVYLATVRSKPVTVVTYSLGRVSEMLSPNRTVRLTRDRERDARMMEKLLRQGDLVVCPEGTTCREPYLLRFSPLFAEMSDDIVPVAMDSQVSMFYGTTATGLKSLDPLFFLMNPFPSYKVHFLEKVCGLSKCVNGGQSSFDVANHVQNQIGRVLGFECTRLTRKDKYLILAGNEGLIAATAGNKSQNQSLVSNRATAK</sequence>
<dbReference type="RefSeq" id="XP_010259210.1">
    <property type="nucleotide sequence ID" value="XM_010260908.2"/>
</dbReference>
<organism evidence="7 8">
    <name type="scientific">Nelumbo nucifera</name>
    <name type="common">Sacred lotus</name>
    <dbReference type="NCBI Taxonomy" id="4432"/>
    <lineage>
        <taxon>Eukaryota</taxon>
        <taxon>Viridiplantae</taxon>
        <taxon>Streptophyta</taxon>
        <taxon>Embryophyta</taxon>
        <taxon>Tracheophyta</taxon>
        <taxon>Spermatophyta</taxon>
        <taxon>Magnoliopsida</taxon>
        <taxon>Proteales</taxon>
        <taxon>Nelumbonaceae</taxon>
        <taxon>Nelumbo</taxon>
    </lineage>
</organism>
<dbReference type="OMA" id="GNTNHGA"/>
<protein>
    <submittedName>
        <fullName evidence="8">Probable glycerol-3-phosphate acyltransferase 3 isoform X1</fullName>
    </submittedName>
</protein>
<dbReference type="Pfam" id="PF23270">
    <property type="entry name" value="HAD_RAM2_N"/>
    <property type="match status" value="1"/>
</dbReference>
<dbReference type="Proteomes" id="UP000189703">
    <property type="component" value="Unplaced"/>
</dbReference>
<dbReference type="GO" id="GO:0090447">
    <property type="term" value="F:glycerol-3-phosphate 2-O-acyltransferase activity"/>
    <property type="evidence" value="ECO:0000318"/>
    <property type="project" value="GO_Central"/>
</dbReference>
<keyword evidence="6" id="KW-0472">Membrane</keyword>
<dbReference type="GO" id="GO:0016791">
    <property type="term" value="F:phosphatase activity"/>
    <property type="evidence" value="ECO:0000318"/>
    <property type="project" value="GO_Central"/>
</dbReference>
<evidence type="ECO:0000256" key="1">
    <source>
        <dbReference type="ARBA" id="ARBA00004141"/>
    </source>
</evidence>
<accession>A0A1U8AAV9</accession>
<evidence type="ECO:0000256" key="4">
    <source>
        <dbReference type="ARBA" id="ARBA00022692"/>
    </source>
</evidence>
<dbReference type="SMART" id="SM00563">
    <property type="entry name" value="PlsC"/>
    <property type="match status" value="1"/>
</dbReference>
<dbReference type="AlphaFoldDB" id="A0A1U8AAV9"/>
<dbReference type="PANTHER" id="PTHR15486:SF62">
    <property type="entry name" value="GLYCEROL-3-PHOSPHATE ACYLTRANSFERASE 2-RELATED"/>
    <property type="match status" value="1"/>
</dbReference>